<dbReference type="Gene3D" id="1.10.10.10">
    <property type="entry name" value="Winged helix-like DNA-binding domain superfamily/Winged helix DNA-binding domain"/>
    <property type="match status" value="1"/>
</dbReference>
<dbReference type="NCBIfam" id="NF033788">
    <property type="entry name" value="HTH_metalloreg"/>
    <property type="match status" value="1"/>
</dbReference>
<dbReference type="PANTHER" id="PTHR33154">
    <property type="entry name" value="TRANSCRIPTIONAL REGULATOR, ARSR FAMILY"/>
    <property type="match status" value="1"/>
</dbReference>
<dbReference type="SUPFAM" id="SSF46785">
    <property type="entry name" value="Winged helix' DNA-binding domain"/>
    <property type="match status" value="1"/>
</dbReference>
<protein>
    <submittedName>
        <fullName evidence="5">ArsR family transcriptional regulator</fullName>
    </submittedName>
</protein>
<dbReference type="Proteomes" id="UP000334340">
    <property type="component" value="Unassembled WGS sequence"/>
</dbReference>
<dbReference type="InterPro" id="IPR036388">
    <property type="entry name" value="WH-like_DNA-bd_sf"/>
</dbReference>
<dbReference type="PANTHER" id="PTHR33154:SF18">
    <property type="entry name" value="ARSENICAL RESISTANCE OPERON REPRESSOR"/>
    <property type="match status" value="1"/>
</dbReference>
<dbReference type="InterPro" id="IPR011991">
    <property type="entry name" value="ArsR-like_HTH"/>
</dbReference>
<dbReference type="GO" id="GO:0003700">
    <property type="term" value="F:DNA-binding transcription factor activity"/>
    <property type="evidence" value="ECO:0007669"/>
    <property type="project" value="InterPro"/>
</dbReference>
<accession>A0A564ZLN7</accession>
<gene>
    <name evidence="5" type="ORF">MELA_02624</name>
</gene>
<organism evidence="5 6">
    <name type="scientific">Candidatus Methylomirabilis lanthanidiphila</name>
    <dbReference type="NCBI Taxonomy" id="2211376"/>
    <lineage>
        <taxon>Bacteria</taxon>
        <taxon>Candidatus Methylomirabilota</taxon>
        <taxon>Candidatus Methylomirabilia</taxon>
        <taxon>Candidatus Methylomirabilales</taxon>
        <taxon>Candidatus Methylomirabilaceae</taxon>
        <taxon>Candidatus Methylomirabilis</taxon>
    </lineage>
</organism>
<keyword evidence="1" id="KW-0805">Transcription regulation</keyword>
<dbReference type="CDD" id="cd00090">
    <property type="entry name" value="HTH_ARSR"/>
    <property type="match status" value="1"/>
</dbReference>
<evidence type="ECO:0000256" key="3">
    <source>
        <dbReference type="ARBA" id="ARBA00023163"/>
    </source>
</evidence>
<name>A0A564ZLN7_9BACT</name>
<keyword evidence="3" id="KW-0804">Transcription</keyword>
<dbReference type="PROSITE" id="PS50987">
    <property type="entry name" value="HTH_ARSR_2"/>
    <property type="match status" value="1"/>
</dbReference>
<dbReference type="GO" id="GO:0003677">
    <property type="term" value="F:DNA binding"/>
    <property type="evidence" value="ECO:0007669"/>
    <property type="project" value="UniProtKB-KW"/>
</dbReference>
<sequence length="108" mass="12456">MLFPMPKDLTRAARWFHALSDETRLQIIERLSSGEQCVCDLTDMLATTQSLLSFHLKTLKEAGFLTDRREGRWVYYSLNPKAIEDLERCIGSLKPRGRGPRVSLKRCD</sequence>
<proteinExistence type="predicted"/>
<dbReference type="EMBL" id="CABIKM010000047">
    <property type="protein sequence ID" value="VUZ86224.1"/>
    <property type="molecule type" value="Genomic_DNA"/>
</dbReference>
<evidence type="ECO:0000313" key="6">
    <source>
        <dbReference type="Proteomes" id="UP000334340"/>
    </source>
</evidence>
<dbReference type="InterPro" id="IPR001845">
    <property type="entry name" value="HTH_ArsR_DNA-bd_dom"/>
</dbReference>
<feature type="domain" description="HTH arsR-type" evidence="4">
    <location>
        <begin position="4"/>
        <end position="98"/>
    </location>
</feature>
<dbReference type="PRINTS" id="PR00778">
    <property type="entry name" value="HTHARSR"/>
</dbReference>
<evidence type="ECO:0000313" key="5">
    <source>
        <dbReference type="EMBL" id="VUZ86224.1"/>
    </source>
</evidence>
<evidence type="ECO:0000256" key="2">
    <source>
        <dbReference type="ARBA" id="ARBA00023125"/>
    </source>
</evidence>
<evidence type="ECO:0000259" key="4">
    <source>
        <dbReference type="PROSITE" id="PS50987"/>
    </source>
</evidence>
<dbReference type="SMART" id="SM00418">
    <property type="entry name" value="HTH_ARSR"/>
    <property type="match status" value="1"/>
</dbReference>
<dbReference type="AlphaFoldDB" id="A0A564ZLN7"/>
<reference evidence="5 6" key="1">
    <citation type="submission" date="2019-07" db="EMBL/GenBank/DDBJ databases">
        <authorList>
            <person name="Cremers G."/>
        </authorList>
    </citation>
    <scope>NUCLEOTIDE SEQUENCE [LARGE SCALE GENOMIC DNA]</scope>
</reference>
<dbReference type="Pfam" id="PF01022">
    <property type="entry name" value="HTH_5"/>
    <property type="match status" value="1"/>
</dbReference>
<dbReference type="InterPro" id="IPR036390">
    <property type="entry name" value="WH_DNA-bd_sf"/>
</dbReference>
<keyword evidence="2" id="KW-0238">DNA-binding</keyword>
<keyword evidence="6" id="KW-1185">Reference proteome</keyword>
<evidence type="ECO:0000256" key="1">
    <source>
        <dbReference type="ARBA" id="ARBA00023015"/>
    </source>
</evidence>
<dbReference type="InterPro" id="IPR051081">
    <property type="entry name" value="HTH_MetalResp_TranReg"/>
</dbReference>